<evidence type="ECO:0000256" key="1">
    <source>
        <dbReference type="SAM" id="MobiDB-lite"/>
    </source>
</evidence>
<evidence type="ECO:0000313" key="2">
    <source>
        <dbReference type="EMBL" id="KDN59893.1"/>
    </source>
</evidence>
<gene>
    <name evidence="2" type="ORF">CSUB01_11706</name>
</gene>
<dbReference type="eggNOG" id="ENOG502ST9Y">
    <property type="taxonomic scope" value="Eukaryota"/>
</dbReference>
<protein>
    <recommendedName>
        <fullName evidence="4">RRM domain-containing protein</fullName>
    </recommendedName>
</protein>
<name>A0A066WSM2_COLSU</name>
<sequence>MVDRIDSYFPGRIIDRPQDDDGSTVYVSTDNGWTNDDRSVAGNPGPLTFAALAVTHSDSPNLIDFDSSDNGDIPTSNDLTEKIANDMDQESDHPGTGNTPKKAQSLDLGSCLQTHSESNLGPTSAGSSSTGSLSFARQRSSPPSSSPVSFVDALQSPCPSDDITKSPPANTKQLKHDHETLKRKNDRLDSINEDLKYTVFKSDATIEKLTAQLSEAELIRCRAQKYAAEISERSRLDQEFLQQLQEELDYNKAQLEGLQAKYNGIVQNQEPLQIRLQELQTGLLNAVERNKTYEAFIRAFVADNPQHTATFESIGIHSRGAPPHNCATGGIEEDLLISFDEISPPPPMASSAPPHSNLLDYAGCLLDLPSQAATEATFTSSYNPDCNKTNPLPPLQQLSRQLPEQSRLICANTSKQQGSHDVNADLLKWEEDCNDIWESPFQRERALRNHHGTPGTHQYSQIPGMFLYGIRYVRNQNGQQLTDDDGIPDIACRIVIMTGLPDEVHIQRVLEHVRGGQILKAHTAPMGTGDFNYNHAYIEFTTAKDASTFCQYSSSREFGFITQNGVLAKVRISIPATDSYPLNKGVQASIDAGFTRCLSVTGFSVMHLKTILESAGLAHNFAEVITHFAYSHDESFEISFSSLKSAILVRASILESNLWTSPVDGRAVTFRPDPCSAPPGDLQEPFLPIYQTADLSILAPENAQRFMTTEERESEEKLLQEQMLASCDPNDPDTVGIKEMLDRKSIVWEKTADWDSAIEYMAYDPDQRKEVLHRRDRQSGAIQVWYHGGWVMDQTQSWKAWEHYNVDSPHPYTQKSADLLYEVTGWVDRRKVIVDDGGLQGDAEQSIIIPSNKASNESTAITTVDSTRPLLHEFAKISVAMNDPSAHVPVGVRYNPAGINPGMAVSPFTNQDSNVNSLDSDTPSSDIALESQTPTLVPVSSGPHLIMDEGFEGVHGISKPVFNRLTAKIARDKAKKKKGKSLGKKPQVGQPPF</sequence>
<proteinExistence type="predicted"/>
<evidence type="ECO:0008006" key="4">
    <source>
        <dbReference type="Google" id="ProtNLM"/>
    </source>
</evidence>
<feature type="region of interest" description="Disordered" evidence="1">
    <location>
        <begin position="969"/>
        <end position="993"/>
    </location>
</feature>
<feature type="region of interest" description="Disordered" evidence="1">
    <location>
        <begin position="1"/>
        <end position="24"/>
    </location>
</feature>
<dbReference type="OMA" id="CAINIRE"/>
<keyword evidence="3" id="KW-1185">Reference proteome</keyword>
<feature type="compositionally biased region" description="Basic and acidic residues" evidence="1">
    <location>
        <begin position="174"/>
        <end position="185"/>
    </location>
</feature>
<dbReference type="HOGENOM" id="CLU_329286_0_0_1"/>
<dbReference type="Proteomes" id="UP000027238">
    <property type="component" value="Unassembled WGS sequence"/>
</dbReference>
<feature type="compositionally biased region" description="Low complexity" evidence="1">
    <location>
        <begin position="120"/>
        <end position="149"/>
    </location>
</feature>
<dbReference type="OrthoDB" id="5244622at2759"/>
<comment type="caution">
    <text evidence="2">The sequence shown here is derived from an EMBL/GenBank/DDBJ whole genome shotgun (WGS) entry which is preliminary data.</text>
</comment>
<feature type="region of interest" description="Disordered" evidence="1">
    <location>
        <begin position="113"/>
        <end position="185"/>
    </location>
</feature>
<evidence type="ECO:0000313" key="3">
    <source>
        <dbReference type="Proteomes" id="UP000027238"/>
    </source>
</evidence>
<dbReference type="AlphaFoldDB" id="A0A066WSM2"/>
<organism evidence="2 3">
    <name type="scientific">Colletotrichum sublineola</name>
    <name type="common">Sorghum anthracnose fungus</name>
    <dbReference type="NCBI Taxonomy" id="1173701"/>
    <lineage>
        <taxon>Eukaryota</taxon>
        <taxon>Fungi</taxon>
        <taxon>Dikarya</taxon>
        <taxon>Ascomycota</taxon>
        <taxon>Pezizomycotina</taxon>
        <taxon>Sordariomycetes</taxon>
        <taxon>Hypocreomycetidae</taxon>
        <taxon>Glomerellales</taxon>
        <taxon>Glomerellaceae</taxon>
        <taxon>Colletotrichum</taxon>
        <taxon>Colletotrichum graminicola species complex</taxon>
    </lineage>
</organism>
<dbReference type="EMBL" id="JMSE01001577">
    <property type="protein sequence ID" value="KDN59893.1"/>
    <property type="molecule type" value="Genomic_DNA"/>
</dbReference>
<reference evidence="3" key="1">
    <citation type="journal article" date="2014" name="Genome Announc.">
        <title>Draft genome sequence of Colletotrichum sublineola, a destructive pathogen of cultivated sorghum.</title>
        <authorList>
            <person name="Baroncelli R."/>
            <person name="Sanz-Martin J.M."/>
            <person name="Rech G.E."/>
            <person name="Sukno S.A."/>
            <person name="Thon M.R."/>
        </authorList>
    </citation>
    <scope>NUCLEOTIDE SEQUENCE [LARGE SCALE GENOMIC DNA]</scope>
    <source>
        <strain evidence="3">TX430BB</strain>
    </source>
</reference>
<feature type="region of interest" description="Disordered" evidence="1">
    <location>
        <begin position="87"/>
        <end position="106"/>
    </location>
</feature>
<feature type="compositionally biased region" description="Basic residues" evidence="1">
    <location>
        <begin position="973"/>
        <end position="983"/>
    </location>
</feature>
<accession>A0A066WSM2</accession>